<dbReference type="PROSITE" id="PS00737">
    <property type="entry name" value="THIOLASE_2"/>
    <property type="match status" value="1"/>
</dbReference>
<dbReference type="Pfam" id="PF02803">
    <property type="entry name" value="Thiolase_C"/>
    <property type="match status" value="1"/>
</dbReference>
<evidence type="ECO:0000259" key="5">
    <source>
        <dbReference type="Pfam" id="PF00108"/>
    </source>
</evidence>
<evidence type="ECO:0000256" key="2">
    <source>
        <dbReference type="ARBA" id="ARBA00022679"/>
    </source>
</evidence>
<dbReference type="PIRSF" id="PIRSF000429">
    <property type="entry name" value="Ac-CoA_Ac_transf"/>
    <property type="match status" value="1"/>
</dbReference>
<dbReference type="InterPro" id="IPR020617">
    <property type="entry name" value="Thiolase_C"/>
</dbReference>
<feature type="domain" description="Thiolase C-terminal" evidence="6">
    <location>
        <begin position="253"/>
        <end position="373"/>
    </location>
</feature>
<dbReference type="PANTHER" id="PTHR43365:SF1">
    <property type="entry name" value="ACETYL-COA C-ACYLTRANSFERASE"/>
    <property type="match status" value="1"/>
</dbReference>
<dbReference type="GO" id="GO:0016746">
    <property type="term" value="F:acyltransferase activity"/>
    <property type="evidence" value="ECO:0007669"/>
    <property type="project" value="UniProtKB-KW"/>
</dbReference>
<evidence type="ECO:0000256" key="4">
    <source>
        <dbReference type="RuleBase" id="RU003557"/>
    </source>
</evidence>
<evidence type="ECO:0000256" key="1">
    <source>
        <dbReference type="ARBA" id="ARBA00010982"/>
    </source>
</evidence>
<dbReference type="NCBIfam" id="TIGR01930">
    <property type="entry name" value="AcCoA-C-Actrans"/>
    <property type="match status" value="1"/>
</dbReference>
<gene>
    <name evidence="7" type="ORF">RGB73_16325</name>
</gene>
<reference evidence="7 8" key="1">
    <citation type="submission" date="2023-09" db="EMBL/GenBank/DDBJ databases">
        <title>Complete Genome and Methylome dissection of Bacillus brevis NEB573 original source of BbsI restriction endonuclease.</title>
        <authorList>
            <person name="Fomenkov A."/>
            <person name="Roberts R.D."/>
        </authorList>
    </citation>
    <scope>NUCLEOTIDE SEQUENCE [LARGE SCALE GENOMIC DNA]</scope>
    <source>
        <strain evidence="7 8">NEB573</strain>
    </source>
</reference>
<evidence type="ECO:0000313" key="7">
    <source>
        <dbReference type="EMBL" id="WNC12305.1"/>
    </source>
</evidence>
<keyword evidence="3 4" id="KW-0012">Acyltransferase</keyword>
<evidence type="ECO:0000259" key="6">
    <source>
        <dbReference type="Pfam" id="PF02803"/>
    </source>
</evidence>
<dbReference type="InterPro" id="IPR016039">
    <property type="entry name" value="Thiolase-like"/>
</dbReference>
<keyword evidence="2 4" id="KW-0808">Transferase</keyword>
<proteinExistence type="inferred from homology"/>
<evidence type="ECO:0000313" key="8">
    <source>
        <dbReference type="Proteomes" id="UP001256827"/>
    </source>
</evidence>
<accession>A0ABY9SWU3</accession>
<organism evidence="7 8">
    <name type="scientific">Brevibacillus brevis</name>
    <name type="common">Bacillus brevis</name>
    <dbReference type="NCBI Taxonomy" id="1393"/>
    <lineage>
        <taxon>Bacteria</taxon>
        <taxon>Bacillati</taxon>
        <taxon>Bacillota</taxon>
        <taxon>Bacilli</taxon>
        <taxon>Bacillales</taxon>
        <taxon>Paenibacillaceae</taxon>
        <taxon>Brevibacillus</taxon>
    </lineage>
</organism>
<dbReference type="InterPro" id="IPR020616">
    <property type="entry name" value="Thiolase_N"/>
</dbReference>
<dbReference type="RefSeq" id="WP_310763606.1">
    <property type="nucleotide sequence ID" value="NZ_CP134050.1"/>
</dbReference>
<protein>
    <submittedName>
        <fullName evidence="7">Thiolase family protein</fullName>
        <ecNumber evidence="7">2.3.1.-</ecNumber>
    </submittedName>
</protein>
<dbReference type="Pfam" id="PF00108">
    <property type="entry name" value="Thiolase_N"/>
    <property type="match status" value="1"/>
</dbReference>
<comment type="similarity">
    <text evidence="1 4">Belongs to the thiolase-like superfamily. Thiolase family.</text>
</comment>
<name>A0ABY9SWU3_BREBE</name>
<dbReference type="EMBL" id="CP134050">
    <property type="protein sequence ID" value="WNC12305.1"/>
    <property type="molecule type" value="Genomic_DNA"/>
</dbReference>
<sequence>MRKVVLVEGVRTAIGKRNGSLCSYRSDELLALVLEALLNRTNFDKSLIDEVIVGCTTQVNSQGNCIGRLASLMAGIPDSVPAFVLNQKCSSSEQALHIATQKIMTGYADIIVVGGVENMSLVPSAIDRIEYSPKLLEQYEMVHQGNSAELIAEMWNISREELDRFSYMSHVKAAKATEAGEFSREIVDIEIGGAVFNRDEGVRANVSLEKMAQLKPAFMENGKVTAANSSQISDGASGLVLMEKETAIRLGFKPKGEVVSQVTVGVNPKEMLTGVIPATLKAINRANVTLEEIDVFEINEAFASVVLAWMKELGIPEDRVNLRGGAIALGHPTGASGARITATLLNIMEDSNAAYGLQTMCAAHGMATATVWKKYH</sequence>
<keyword evidence="8" id="KW-1185">Reference proteome</keyword>
<dbReference type="CDD" id="cd00751">
    <property type="entry name" value="thiolase"/>
    <property type="match status" value="1"/>
</dbReference>
<feature type="domain" description="Thiolase N-terminal" evidence="5">
    <location>
        <begin position="4"/>
        <end position="244"/>
    </location>
</feature>
<dbReference type="InterPro" id="IPR002155">
    <property type="entry name" value="Thiolase"/>
</dbReference>
<dbReference type="SUPFAM" id="SSF53901">
    <property type="entry name" value="Thiolase-like"/>
    <property type="match status" value="2"/>
</dbReference>
<dbReference type="Proteomes" id="UP001256827">
    <property type="component" value="Chromosome"/>
</dbReference>
<dbReference type="PANTHER" id="PTHR43365">
    <property type="entry name" value="BLR7806 PROTEIN"/>
    <property type="match status" value="1"/>
</dbReference>
<dbReference type="Gene3D" id="3.40.47.10">
    <property type="match status" value="2"/>
</dbReference>
<dbReference type="EC" id="2.3.1.-" evidence="7"/>
<evidence type="ECO:0000256" key="3">
    <source>
        <dbReference type="ARBA" id="ARBA00023315"/>
    </source>
</evidence>
<dbReference type="InterPro" id="IPR020613">
    <property type="entry name" value="Thiolase_CS"/>
</dbReference>